<evidence type="ECO:0000313" key="2">
    <source>
        <dbReference type="EMBL" id="MDQ0534880.1"/>
    </source>
</evidence>
<dbReference type="InterPro" id="IPR012312">
    <property type="entry name" value="Hemerythrin-like"/>
</dbReference>
<evidence type="ECO:0000313" key="3">
    <source>
        <dbReference type="Proteomes" id="UP001244552"/>
    </source>
</evidence>
<feature type="domain" description="Hemerythrin-like" evidence="1">
    <location>
        <begin position="10"/>
        <end position="149"/>
    </location>
</feature>
<reference evidence="2 3" key="1">
    <citation type="submission" date="2023-07" db="EMBL/GenBank/DDBJ databases">
        <title>Genomic Encyclopedia of Type Strains, Phase IV (KMG-IV): sequencing the most valuable type-strain genomes for metagenomic binning, comparative biology and taxonomic classification.</title>
        <authorList>
            <person name="Goeker M."/>
        </authorList>
    </citation>
    <scope>NUCLEOTIDE SEQUENCE [LARGE SCALE GENOMIC DNA]</scope>
    <source>
        <strain evidence="2 3">DSM 19922</strain>
    </source>
</reference>
<comment type="caution">
    <text evidence="2">The sequence shown here is derived from an EMBL/GenBank/DDBJ whole genome shotgun (WGS) entry which is preliminary data.</text>
</comment>
<dbReference type="Proteomes" id="UP001244552">
    <property type="component" value="Unassembled WGS sequence"/>
</dbReference>
<proteinExistence type="predicted"/>
<accession>A0ABU0MN33</accession>
<evidence type="ECO:0000259" key="1">
    <source>
        <dbReference type="Pfam" id="PF01814"/>
    </source>
</evidence>
<dbReference type="RefSeq" id="WP_209984821.1">
    <property type="nucleotide sequence ID" value="NZ_JAGINO010000015.1"/>
</dbReference>
<dbReference type="Gene3D" id="1.20.120.520">
    <property type="entry name" value="nmb1532 protein domain like"/>
    <property type="match status" value="1"/>
</dbReference>
<protein>
    <recommendedName>
        <fullName evidence="1">Hemerythrin-like domain-containing protein</fullName>
    </recommendedName>
</protein>
<name>A0ABU0MN33_9PROT</name>
<gene>
    <name evidence="2" type="ORF">QO018_003757</name>
</gene>
<keyword evidence="3" id="KW-1185">Reference proteome</keyword>
<organism evidence="2 3">
    <name type="scientific">Azospirillum picis</name>
    <dbReference type="NCBI Taxonomy" id="488438"/>
    <lineage>
        <taxon>Bacteria</taxon>
        <taxon>Pseudomonadati</taxon>
        <taxon>Pseudomonadota</taxon>
        <taxon>Alphaproteobacteria</taxon>
        <taxon>Rhodospirillales</taxon>
        <taxon>Azospirillaceae</taxon>
        <taxon>Azospirillum</taxon>
    </lineage>
</organism>
<dbReference type="EMBL" id="JAUSVU010000014">
    <property type="protein sequence ID" value="MDQ0534880.1"/>
    <property type="molecule type" value="Genomic_DNA"/>
</dbReference>
<dbReference type="Pfam" id="PF01814">
    <property type="entry name" value="Hemerythrin"/>
    <property type="match status" value="1"/>
</dbReference>
<sequence length="171" mass="18520">MHTDSLTGQILHDDHHRVLALLDGLEAFIGRYGEDTLPPPPCGEDRIRLAALAEELDSGPIGGLERHFAVEEALFPALAAAGGHELTADLLADHAHILPIARRLGRLCRLGLRDGFDAELWPVFRGFADELVRSLPLHIQKEETTLLPATDALLTSQDDRLLAGAMTTTAA</sequence>